<evidence type="ECO:0000256" key="1">
    <source>
        <dbReference type="SAM" id="MobiDB-lite"/>
    </source>
</evidence>
<keyword evidence="4" id="KW-1185">Reference proteome</keyword>
<evidence type="ECO:0000313" key="2">
    <source>
        <dbReference type="EMBL" id="KQJ87774.2"/>
    </source>
</evidence>
<dbReference type="AlphaFoldDB" id="A0A0Q3EJ73"/>
<feature type="compositionally biased region" description="Low complexity" evidence="1">
    <location>
        <begin position="65"/>
        <end position="94"/>
    </location>
</feature>
<feature type="compositionally biased region" description="Basic and acidic residues" evidence="1">
    <location>
        <begin position="11"/>
        <end position="24"/>
    </location>
</feature>
<dbReference type="Proteomes" id="UP000008810">
    <property type="component" value="Chromosome 4"/>
</dbReference>
<protein>
    <submittedName>
        <fullName evidence="2 3">Uncharacterized protein</fullName>
    </submittedName>
</protein>
<reference evidence="2" key="2">
    <citation type="submission" date="2017-06" db="EMBL/GenBank/DDBJ databases">
        <title>WGS assembly of Brachypodium distachyon.</title>
        <authorList>
            <consortium name="The International Brachypodium Initiative"/>
            <person name="Lucas S."/>
            <person name="Harmon-Smith M."/>
            <person name="Lail K."/>
            <person name="Tice H."/>
            <person name="Grimwood J."/>
            <person name="Bruce D."/>
            <person name="Barry K."/>
            <person name="Shu S."/>
            <person name="Lindquist E."/>
            <person name="Wang M."/>
            <person name="Pitluck S."/>
            <person name="Vogel J.P."/>
            <person name="Garvin D.F."/>
            <person name="Mockler T.C."/>
            <person name="Schmutz J."/>
            <person name="Rokhsar D."/>
            <person name="Bevan M.W."/>
        </authorList>
    </citation>
    <scope>NUCLEOTIDE SEQUENCE</scope>
    <source>
        <strain evidence="2">Bd21</strain>
    </source>
</reference>
<sequence>MTKSHQAQHADAVRERERERERGSRIPPGPCVLRVSRGRRRRPPQSAAATLTASRTPPPRPPIAKPSQTRPAAPSGPARGSRSPPAWPWARRPAVLPPCPGAPPTRRLQLPIPNLLRSIAAVQHIHTRERGTSVRACYAKKESQTKKRPSAMKVATWICRQGQPHERSKLCRRPGLQ</sequence>
<gene>
    <name evidence="2" type="ORF">BRADI_4g13465v3</name>
</gene>
<name>A0A0Q3EJ73_BRADI</name>
<evidence type="ECO:0000313" key="4">
    <source>
        <dbReference type="Proteomes" id="UP000008810"/>
    </source>
</evidence>
<feature type="region of interest" description="Disordered" evidence="1">
    <location>
        <begin position="1"/>
        <end position="102"/>
    </location>
</feature>
<reference evidence="2 3" key="1">
    <citation type="journal article" date="2010" name="Nature">
        <title>Genome sequencing and analysis of the model grass Brachypodium distachyon.</title>
        <authorList>
            <consortium name="International Brachypodium Initiative"/>
        </authorList>
    </citation>
    <scope>NUCLEOTIDE SEQUENCE [LARGE SCALE GENOMIC DNA]</scope>
    <source>
        <strain evidence="2 3">Bd21</strain>
    </source>
</reference>
<accession>A0A0Q3EJ73</accession>
<reference evidence="3" key="3">
    <citation type="submission" date="2018-08" db="UniProtKB">
        <authorList>
            <consortium name="EnsemblPlants"/>
        </authorList>
    </citation>
    <scope>IDENTIFICATION</scope>
    <source>
        <strain evidence="3">cv. Bd21</strain>
    </source>
</reference>
<evidence type="ECO:0000313" key="3">
    <source>
        <dbReference type="EnsemblPlants" id="KQJ87774"/>
    </source>
</evidence>
<dbReference type="EMBL" id="CM000883">
    <property type="protein sequence ID" value="KQJ87774.2"/>
    <property type="molecule type" value="Genomic_DNA"/>
</dbReference>
<dbReference type="InParanoid" id="A0A0Q3EJ73"/>
<dbReference type="Gramene" id="KQJ87774">
    <property type="protein sequence ID" value="KQJ87774"/>
    <property type="gene ID" value="BRADI_4g13465v3"/>
</dbReference>
<dbReference type="EnsemblPlants" id="KQJ87774">
    <property type="protein sequence ID" value="KQJ87774"/>
    <property type="gene ID" value="BRADI_4g13465v3"/>
</dbReference>
<organism evidence="2">
    <name type="scientific">Brachypodium distachyon</name>
    <name type="common">Purple false brome</name>
    <name type="synonym">Trachynia distachya</name>
    <dbReference type="NCBI Taxonomy" id="15368"/>
    <lineage>
        <taxon>Eukaryota</taxon>
        <taxon>Viridiplantae</taxon>
        <taxon>Streptophyta</taxon>
        <taxon>Embryophyta</taxon>
        <taxon>Tracheophyta</taxon>
        <taxon>Spermatophyta</taxon>
        <taxon>Magnoliopsida</taxon>
        <taxon>Liliopsida</taxon>
        <taxon>Poales</taxon>
        <taxon>Poaceae</taxon>
        <taxon>BOP clade</taxon>
        <taxon>Pooideae</taxon>
        <taxon>Stipodae</taxon>
        <taxon>Brachypodieae</taxon>
        <taxon>Brachypodium</taxon>
    </lineage>
</organism>
<proteinExistence type="predicted"/>
<feature type="compositionally biased region" description="Low complexity" evidence="1">
    <location>
        <begin position="46"/>
        <end position="55"/>
    </location>
</feature>